<dbReference type="PROSITE" id="PS00070">
    <property type="entry name" value="ALDEHYDE_DEHYDR_CYS"/>
    <property type="match status" value="1"/>
</dbReference>
<feature type="domain" description="Aldehyde dehydrogenase" evidence="4">
    <location>
        <begin position="17"/>
        <end position="461"/>
    </location>
</feature>
<dbReference type="InterPro" id="IPR016161">
    <property type="entry name" value="Ald_DH/histidinol_DH"/>
</dbReference>
<gene>
    <name evidence="5" type="ORF">ACFO3E_16375</name>
</gene>
<dbReference type="EMBL" id="JBHSFZ010000058">
    <property type="protein sequence ID" value="MFC4595737.1"/>
    <property type="molecule type" value="Genomic_DNA"/>
</dbReference>
<protein>
    <submittedName>
        <fullName evidence="5">Aldehyde dehydrogenase family protein</fullName>
    </submittedName>
</protein>
<dbReference type="CDD" id="cd07106">
    <property type="entry name" value="ALDH_AldA-AAD23400"/>
    <property type="match status" value="1"/>
</dbReference>
<keyword evidence="1 3" id="KW-0560">Oxidoreductase</keyword>
<dbReference type="Proteomes" id="UP001595957">
    <property type="component" value="Unassembled WGS sequence"/>
</dbReference>
<proteinExistence type="inferred from homology"/>
<dbReference type="PANTHER" id="PTHR11699">
    <property type="entry name" value="ALDEHYDE DEHYDROGENASE-RELATED"/>
    <property type="match status" value="1"/>
</dbReference>
<name>A0ABV9F2E3_9SPHN</name>
<dbReference type="SUPFAM" id="SSF53720">
    <property type="entry name" value="ALDH-like"/>
    <property type="match status" value="1"/>
</dbReference>
<dbReference type="InterPro" id="IPR044086">
    <property type="entry name" value="LUC3-like"/>
</dbReference>
<evidence type="ECO:0000313" key="6">
    <source>
        <dbReference type="Proteomes" id="UP001595957"/>
    </source>
</evidence>
<dbReference type="RefSeq" id="WP_380806298.1">
    <property type="nucleotide sequence ID" value="NZ_JBHSFZ010000058.1"/>
</dbReference>
<dbReference type="InterPro" id="IPR029510">
    <property type="entry name" value="Ald_DH_CS_GLU"/>
</dbReference>
<sequence length="468" mass="49500">MATSHKLLIDGKLVDGEETLDVINPATGDIFCTVPRASTAQAEAAIAAAKRAHPGWAATPVAERGALLSKFADAIAARTEELARVLVQEQGKPLAQAMGEVGYAAFFVRHFAKQELKPQVLQDDAAYHIEVHHKPLGVVAGITPWNFPFLMPIGKIAPALITGNCFILKPAPTTPVVSLLIGEIAAEIFPAGVFSVLVDNNDLGPLLTSHPDVAKVSFTGSTPTGRKIMQSAASTLKRLTLELGGNDAAIVLDDADVEKAAKGIAGAAFMNAGQVCIAVKRAYVHDAVYDAMCEALAKAARDMHPGNGLEQGVTMGPIQNRTQFEKAKQYLNVARRDGTVIAGGKAQDGKGYFIEPTVVRDITDGSPLVDEEQFSPILPVIRFDDLDAVIATANASEFGLGGSVWSTNIERATDIAQRIESGTVWVNHASHLTPAIPFGGAKQSGLGVEYGQEGLEEYTQKSVISIAH</sequence>
<dbReference type="InterPro" id="IPR016162">
    <property type="entry name" value="Ald_DH_N"/>
</dbReference>
<comment type="similarity">
    <text evidence="3">Belongs to the aldehyde dehydrogenase family.</text>
</comment>
<evidence type="ECO:0000256" key="3">
    <source>
        <dbReference type="RuleBase" id="RU003345"/>
    </source>
</evidence>
<evidence type="ECO:0000256" key="2">
    <source>
        <dbReference type="PROSITE-ProRule" id="PRU10007"/>
    </source>
</evidence>
<organism evidence="5 6">
    <name type="scientific">Sphingobium tyrosinilyticum</name>
    <dbReference type="NCBI Taxonomy" id="2715436"/>
    <lineage>
        <taxon>Bacteria</taxon>
        <taxon>Pseudomonadati</taxon>
        <taxon>Pseudomonadota</taxon>
        <taxon>Alphaproteobacteria</taxon>
        <taxon>Sphingomonadales</taxon>
        <taxon>Sphingomonadaceae</taxon>
        <taxon>Sphingobium</taxon>
    </lineage>
</organism>
<dbReference type="Gene3D" id="3.40.309.10">
    <property type="entry name" value="Aldehyde Dehydrogenase, Chain A, domain 2"/>
    <property type="match status" value="1"/>
</dbReference>
<accession>A0ABV9F2E3</accession>
<dbReference type="InterPro" id="IPR015590">
    <property type="entry name" value="Aldehyde_DH_dom"/>
</dbReference>
<dbReference type="Gene3D" id="3.40.605.10">
    <property type="entry name" value="Aldehyde Dehydrogenase, Chain A, domain 1"/>
    <property type="match status" value="1"/>
</dbReference>
<dbReference type="PROSITE" id="PS00687">
    <property type="entry name" value="ALDEHYDE_DEHYDR_GLU"/>
    <property type="match status" value="1"/>
</dbReference>
<evidence type="ECO:0000256" key="1">
    <source>
        <dbReference type="ARBA" id="ARBA00023002"/>
    </source>
</evidence>
<dbReference type="InterPro" id="IPR016163">
    <property type="entry name" value="Ald_DH_C"/>
</dbReference>
<dbReference type="Pfam" id="PF00171">
    <property type="entry name" value="Aldedh"/>
    <property type="match status" value="1"/>
</dbReference>
<evidence type="ECO:0000259" key="4">
    <source>
        <dbReference type="Pfam" id="PF00171"/>
    </source>
</evidence>
<dbReference type="InterPro" id="IPR016160">
    <property type="entry name" value="Ald_DH_CS_CYS"/>
</dbReference>
<comment type="caution">
    <text evidence="5">The sequence shown here is derived from an EMBL/GenBank/DDBJ whole genome shotgun (WGS) entry which is preliminary data.</text>
</comment>
<keyword evidence="6" id="KW-1185">Reference proteome</keyword>
<feature type="active site" evidence="2">
    <location>
        <position position="242"/>
    </location>
</feature>
<evidence type="ECO:0000313" key="5">
    <source>
        <dbReference type="EMBL" id="MFC4595737.1"/>
    </source>
</evidence>
<reference evidence="6" key="1">
    <citation type="journal article" date="2019" name="Int. J. Syst. Evol. Microbiol.">
        <title>The Global Catalogue of Microorganisms (GCM) 10K type strain sequencing project: providing services to taxonomists for standard genome sequencing and annotation.</title>
        <authorList>
            <consortium name="The Broad Institute Genomics Platform"/>
            <consortium name="The Broad Institute Genome Sequencing Center for Infectious Disease"/>
            <person name="Wu L."/>
            <person name="Ma J."/>
        </authorList>
    </citation>
    <scope>NUCLEOTIDE SEQUENCE [LARGE SCALE GENOMIC DNA]</scope>
    <source>
        <strain evidence="6">NBRC 103632</strain>
    </source>
</reference>